<dbReference type="PIRSF" id="PIRSF000090">
    <property type="entry name" value="Beta-ETF"/>
    <property type="match status" value="1"/>
</dbReference>
<comment type="cofactor">
    <cofactor evidence="1">
        <name>FAD</name>
        <dbReference type="ChEBI" id="CHEBI:57692"/>
    </cofactor>
</comment>
<name>A0AB35MEP6_9MICO</name>
<dbReference type="InterPro" id="IPR014730">
    <property type="entry name" value="ETF_a/b_N"/>
</dbReference>
<dbReference type="SUPFAM" id="SSF52402">
    <property type="entry name" value="Adenine nucleotide alpha hydrolases-like"/>
    <property type="match status" value="1"/>
</dbReference>
<keyword evidence="5" id="KW-0249">Electron transport</keyword>
<comment type="similarity">
    <text evidence="2">Belongs to the ETF beta-subunit/FixA family.</text>
</comment>
<dbReference type="GO" id="GO:0009055">
    <property type="term" value="F:electron transfer activity"/>
    <property type="evidence" value="ECO:0007669"/>
    <property type="project" value="InterPro"/>
</dbReference>
<comment type="caution">
    <text evidence="8">The sequence shown here is derived from an EMBL/GenBank/DDBJ whole genome shotgun (WGS) entry which is preliminary data.</text>
</comment>
<dbReference type="PANTHER" id="PTHR21294">
    <property type="entry name" value="ELECTRON TRANSFER FLAVOPROTEIN BETA-SUBUNIT"/>
    <property type="match status" value="1"/>
</dbReference>
<evidence type="ECO:0000313" key="9">
    <source>
        <dbReference type="Proteomes" id="UP001172756"/>
    </source>
</evidence>
<evidence type="ECO:0000256" key="1">
    <source>
        <dbReference type="ARBA" id="ARBA00001974"/>
    </source>
</evidence>
<dbReference type="Pfam" id="PF01012">
    <property type="entry name" value="ETF"/>
    <property type="match status" value="1"/>
</dbReference>
<dbReference type="SMART" id="SM00893">
    <property type="entry name" value="ETF"/>
    <property type="match status" value="1"/>
</dbReference>
<sequence>MRIVVLMKVVPDTYRDRTLSLETGLAHRAPEDAVIDEINERALEVALAHADAHPGTEVVVLAMAAEPAQSALRKALAMGASSAVQVIDERLLGADLMLTAEVLAAGARRIGFDLIVAGNASTDGGGGAVPAAMAEHLAVPCATALAAIEIGEDAVTGTRASDAATVRVTAPLPAIVSITEALPDARLASFKGIMAAKKKAVETLSLDDLGVDAEAPDVARSIMIAARQRPAREAGIKITDSGDAGEQLAAFLVSSRLV</sequence>
<comment type="subunit">
    <text evidence="3">Heterodimer of an alpha and a beta subunit.</text>
</comment>
<evidence type="ECO:0000256" key="6">
    <source>
        <dbReference type="ARBA" id="ARBA00025649"/>
    </source>
</evidence>
<dbReference type="GO" id="GO:0005829">
    <property type="term" value="C:cytosol"/>
    <property type="evidence" value="ECO:0007669"/>
    <property type="project" value="TreeGrafter"/>
</dbReference>
<evidence type="ECO:0000256" key="5">
    <source>
        <dbReference type="ARBA" id="ARBA00022982"/>
    </source>
</evidence>
<dbReference type="RefSeq" id="WP_301159403.1">
    <property type="nucleotide sequence ID" value="NZ_JAUHQB010000001.1"/>
</dbReference>
<dbReference type="InterPro" id="IPR014729">
    <property type="entry name" value="Rossmann-like_a/b/a_fold"/>
</dbReference>
<evidence type="ECO:0000256" key="2">
    <source>
        <dbReference type="ARBA" id="ARBA00007557"/>
    </source>
</evidence>
<accession>A0AB35MEP6</accession>
<protein>
    <submittedName>
        <fullName evidence="8">Electron transfer flavoprotein subunit beta/FixA family protein</fullName>
    </submittedName>
</protein>
<feature type="domain" description="Electron transfer flavoprotein alpha/beta-subunit N-terminal" evidence="7">
    <location>
        <begin position="23"/>
        <end position="213"/>
    </location>
</feature>
<dbReference type="Gene3D" id="3.40.50.620">
    <property type="entry name" value="HUPs"/>
    <property type="match status" value="1"/>
</dbReference>
<dbReference type="InterPro" id="IPR012255">
    <property type="entry name" value="ETF_b"/>
</dbReference>
<gene>
    <name evidence="8" type="ORF">QQ002_01485</name>
</gene>
<evidence type="ECO:0000256" key="3">
    <source>
        <dbReference type="ARBA" id="ARBA00011355"/>
    </source>
</evidence>
<reference evidence="8 9" key="1">
    <citation type="submission" date="2023-06" db="EMBL/GenBank/DDBJ databases">
        <title>SYSU T0a273.</title>
        <authorList>
            <person name="Gao L."/>
            <person name="Fang B.-Z."/>
            <person name="Li W.-J."/>
        </authorList>
    </citation>
    <scope>NUCLEOTIDE SEQUENCE [LARGE SCALE GENOMIC DNA]</scope>
    <source>
        <strain evidence="8 9">SYSU T0a273</strain>
    </source>
</reference>
<organism evidence="8 9">
    <name type="scientific">Demequina lignilytica</name>
    <dbReference type="NCBI Taxonomy" id="3051663"/>
    <lineage>
        <taxon>Bacteria</taxon>
        <taxon>Bacillati</taxon>
        <taxon>Actinomycetota</taxon>
        <taxon>Actinomycetes</taxon>
        <taxon>Micrococcales</taxon>
        <taxon>Demequinaceae</taxon>
        <taxon>Demequina</taxon>
    </lineage>
</organism>
<dbReference type="Proteomes" id="UP001172756">
    <property type="component" value="Unassembled WGS sequence"/>
</dbReference>
<dbReference type="PANTHER" id="PTHR21294:SF8">
    <property type="entry name" value="ELECTRON TRANSFER FLAVOPROTEIN SUBUNIT BETA"/>
    <property type="match status" value="1"/>
</dbReference>
<keyword evidence="4" id="KW-0813">Transport</keyword>
<evidence type="ECO:0000256" key="4">
    <source>
        <dbReference type="ARBA" id="ARBA00022448"/>
    </source>
</evidence>
<comment type="function">
    <text evidence="6">The electron transfer flavoprotein serves as a specific electron acceptor for other dehydrogenases. It transfers the electrons to the main respiratory chain via ETF-ubiquinone oxidoreductase (ETF dehydrogenase).</text>
</comment>
<dbReference type="AlphaFoldDB" id="A0AB35MEP6"/>
<evidence type="ECO:0000259" key="7">
    <source>
        <dbReference type="SMART" id="SM00893"/>
    </source>
</evidence>
<dbReference type="EMBL" id="JAUHQB010000001">
    <property type="protein sequence ID" value="MDN4482208.1"/>
    <property type="molecule type" value="Genomic_DNA"/>
</dbReference>
<proteinExistence type="inferred from homology"/>
<evidence type="ECO:0000313" key="8">
    <source>
        <dbReference type="EMBL" id="MDN4482208.1"/>
    </source>
</evidence>